<reference evidence="6 7" key="1">
    <citation type="submission" date="2019-02" db="EMBL/GenBank/DDBJ databases">
        <title>WGS of Pseudoxanthomonas species novum from clinical isolates.</title>
        <authorList>
            <person name="Bernier A.-M."/>
            <person name="Bernard K."/>
            <person name="Vachon A."/>
        </authorList>
    </citation>
    <scope>NUCLEOTIDE SEQUENCE [LARGE SCALE GENOMIC DNA]</scope>
    <source>
        <strain evidence="7">NML 170316</strain>
    </source>
</reference>
<dbReference type="InterPro" id="IPR017557">
    <property type="entry name" value="Holo-ACP_synthase"/>
</dbReference>
<feature type="domain" description="Phosphoribosyl-dephospho-CoA transferase MdcG C-terminal" evidence="4">
    <location>
        <begin position="121"/>
        <end position="240"/>
    </location>
</feature>
<dbReference type="NCBIfam" id="TIGR03135">
    <property type="entry name" value="malonate_mdcG"/>
    <property type="match status" value="1"/>
</dbReference>
<evidence type="ECO:0000259" key="4">
    <source>
        <dbReference type="Pfam" id="PF10620"/>
    </source>
</evidence>
<organism evidence="6 7">
    <name type="scientific">Pseudoxanthomonas winnipegensis</name>
    <dbReference type="NCBI Taxonomy" id="2480810"/>
    <lineage>
        <taxon>Bacteria</taxon>
        <taxon>Pseudomonadati</taxon>
        <taxon>Pseudomonadota</taxon>
        <taxon>Gammaproteobacteria</taxon>
        <taxon>Lysobacterales</taxon>
        <taxon>Lysobacteraceae</taxon>
        <taxon>Pseudoxanthomonas</taxon>
    </lineage>
</organism>
<feature type="domain" description="Phosphoribosyl-dephospho-CoA transferase MdcG N-terminal" evidence="5">
    <location>
        <begin position="41"/>
        <end position="118"/>
    </location>
</feature>
<dbReference type="Proteomes" id="UP000293089">
    <property type="component" value="Unassembled WGS sequence"/>
</dbReference>
<gene>
    <name evidence="6" type="primary">mdcG</name>
    <name evidence="6" type="ORF">EA658_13055</name>
</gene>
<feature type="region of interest" description="Disordered" evidence="3">
    <location>
        <begin position="1"/>
        <end position="20"/>
    </location>
</feature>
<evidence type="ECO:0000256" key="3">
    <source>
        <dbReference type="SAM" id="MobiDB-lite"/>
    </source>
</evidence>
<dbReference type="Pfam" id="PF20866">
    <property type="entry name" value="MdcG_N"/>
    <property type="match status" value="1"/>
</dbReference>
<dbReference type="EMBL" id="SHME01000003">
    <property type="protein sequence ID" value="TAA19751.1"/>
    <property type="molecule type" value="Genomic_DNA"/>
</dbReference>
<evidence type="ECO:0000313" key="6">
    <source>
        <dbReference type="EMBL" id="TAA19751.1"/>
    </source>
</evidence>
<dbReference type="InterPro" id="IPR049180">
    <property type="entry name" value="MdcG_C"/>
</dbReference>
<evidence type="ECO:0000256" key="2">
    <source>
        <dbReference type="ARBA" id="ARBA00022695"/>
    </source>
</evidence>
<name>A0ABY1WEF3_9GAMM</name>
<protein>
    <submittedName>
        <fullName evidence="6">Malonate decarboxylase holo-[acyl-carrier-protein] synthase</fullName>
    </submittedName>
</protein>
<evidence type="ECO:0000313" key="7">
    <source>
        <dbReference type="Proteomes" id="UP000293089"/>
    </source>
</evidence>
<accession>A0ABY1WEF3</accession>
<comment type="caution">
    <text evidence="6">The sequence shown here is derived from an EMBL/GenBank/DDBJ whole genome shotgun (WGS) entry which is preliminary data.</text>
</comment>
<dbReference type="InterPro" id="IPR048903">
    <property type="entry name" value="MdcG_N"/>
</dbReference>
<proteinExistence type="predicted"/>
<keyword evidence="1" id="KW-0808">Transferase</keyword>
<evidence type="ECO:0000259" key="5">
    <source>
        <dbReference type="Pfam" id="PF20866"/>
    </source>
</evidence>
<keyword evidence="7" id="KW-1185">Reference proteome</keyword>
<sequence>MHSRHRARATPGARWARNGAGARWRRTCRRWWPPAMPEPLRRHTLVWLPPQAAHAVAPVQAARVRAWFEQGHPAIVARRPAAAPADPLHLGVPLPPAEGKQRLAVRAAVADVLRIAPPPALEHSIAGAPAAWRPALAALAHRAHALDLVPRVFGAFCWQTLTGLAYVHETSDLDLLWEIDSAAQADVIVRLLDEWERRHRRRADGELRLPDGRAVSWREYAAGATRLLVKTEDDARLVARADLFAAQQVAA</sequence>
<dbReference type="Pfam" id="PF10620">
    <property type="entry name" value="MdcG"/>
    <property type="match status" value="1"/>
</dbReference>
<evidence type="ECO:0000256" key="1">
    <source>
        <dbReference type="ARBA" id="ARBA00022679"/>
    </source>
</evidence>
<keyword evidence="2" id="KW-0548">Nucleotidyltransferase</keyword>